<name>A0A346XX00_9ACTN</name>
<keyword evidence="3" id="KW-1185">Reference proteome</keyword>
<dbReference type="AlphaFoldDB" id="A0A346XX00"/>
<evidence type="ECO:0000256" key="1">
    <source>
        <dbReference type="SAM" id="Phobius"/>
    </source>
</evidence>
<dbReference type="Proteomes" id="UP000264006">
    <property type="component" value="Chromosome"/>
</dbReference>
<accession>A0A346XX00</accession>
<evidence type="ECO:0000313" key="2">
    <source>
        <dbReference type="EMBL" id="AXV06747.1"/>
    </source>
</evidence>
<dbReference type="EMBL" id="CP031165">
    <property type="protein sequence ID" value="AXV06747.1"/>
    <property type="molecule type" value="Genomic_DNA"/>
</dbReference>
<reference evidence="2 3" key="1">
    <citation type="submission" date="2018-09" db="EMBL/GenBank/DDBJ databases">
        <title>Complete genome sequence of Euzebya sp. DY32-46 isolated from seawater of Pacific Ocean.</title>
        <authorList>
            <person name="Xu L."/>
            <person name="Wu Y.-H."/>
            <person name="Xu X.-W."/>
        </authorList>
    </citation>
    <scope>NUCLEOTIDE SEQUENCE [LARGE SCALE GENOMIC DNA]</scope>
    <source>
        <strain evidence="2 3">DY32-46</strain>
    </source>
</reference>
<keyword evidence="1" id="KW-1133">Transmembrane helix</keyword>
<dbReference type="Pfam" id="PF19607">
    <property type="entry name" value="DUF6112"/>
    <property type="match status" value="1"/>
</dbReference>
<protein>
    <submittedName>
        <fullName evidence="2">Uncharacterized protein</fullName>
    </submittedName>
</protein>
<dbReference type="RefSeq" id="WP_216826534.1">
    <property type="nucleotide sequence ID" value="NZ_CP031165.1"/>
</dbReference>
<dbReference type="InterPro" id="IPR046094">
    <property type="entry name" value="DUF6112"/>
</dbReference>
<keyword evidence="1" id="KW-0472">Membrane</keyword>
<sequence>MATPPPALATSVAPDLSIIHHAGSLPDVIGALLGIVLLLAVAVLVGSAAALAMATATGDVRIAGRARAGLWSAAAAATLAGCGVGWLNTLLDTGGSL</sequence>
<keyword evidence="1" id="KW-0812">Transmembrane</keyword>
<feature type="transmembrane region" description="Helical" evidence="1">
    <location>
        <begin position="31"/>
        <end position="56"/>
    </location>
</feature>
<dbReference type="KEGG" id="euz:DVS28_a2062"/>
<gene>
    <name evidence="2" type="ORF">DVS28_a2062</name>
</gene>
<evidence type="ECO:0000313" key="3">
    <source>
        <dbReference type="Proteomes" id="UP000264006"/>
    </source>
</evidence>
<proteinExistence type="predicted"/>
<organism evidence="2 3">
    <name type="scientific">Euzebya pacifica</name>
    <dbReference type="NCBI Taxonomy" id="1608957"/>
    <lineage>
        <taxon>Bacteria</taxon>
        <taxon>Bacillati</taxon>
        <taxon>Actinomycetota</taxon>
        <taxon>Nitriliruptoria</taxon>
        <taxon>Euzebyales</taxon>
    </lineage>
</organism>
<feature type="transmembrane region" description="Helical" evidence="1">
    <location>
        <begin position="68"/>
        <end position="87"/>
    </location>
</feature>